<evidence type="ECO:0000313" key="3">
    <source>
        <dbReference type="Proteomes" id="UP000594800"/>
    </source>
</evidence>
<organism evidence="2 3">
    <name type="scientific">Pontivivens ytuae</name>
    <dbReference type="NCBI Taxonomy" id="2789856"/>
    <lineage>
        <taxon>Bacteria</taxon>
        <taxon>Pseudomonadati</taxon>
        <taxon>Pseudomonadota</taxon>
        <taxon>Alphaproteobacteria</taxon>
        <taxon>Rhodobacterales</taxon>
        <taxon>Paracoccaceae</taxon>
        <taxon>Pontivivens</taxon>
    </lineage>
</organism>
<feature type="transmembrane region" description="Helical" evidence="1">
    <location>
        <begin position="114"/>
        <end position="134"/>
    </location>
</feature>
<feature type="transmembrane region" description="Helical" evidence="1">
    <location>
        <begin position="73"/>
        <end position="94"/>
    </location>
</feature>
<keyword evidence="1" id="KW-1133">Transmembrane helix</keyword>
<dbReference type="Proteomes" id="UP000594800">
    <property type="component" value="Chromosome"/>
</dbReference>
<protein>
    <submittedName>
        <fullName evidence="2">Uncharacterized protein</fullName>
    </submittedName>
</protein>
<evidence type="ECO:0000313" key="2">
    <source>
        <dbReference type="EMBL" id="QPH55722.1"/>
    </source>
</evidence>
<sequence length="272" mass="29247">MGQALFRWTGVVLVVLGAALFSLLGLHVGGIEVAPLQAAGVNGVGSYLAATCGAVMIGWGSILIAAAHRAELWFPAGLGTGLGFIGLALVRLWASLSADPAFAFFAMLLPGEVVLFLALAIAFLQVSVGVWGRLKDAFFSLRAAPGWVQLWVWLFLLPANMGGVVLYGLTQHPLAGWVALGFLFVVLANMALVLYERGISRLTSLPHLIPWVPLQIYTGFWLFAWGGLSPTMTLFAWFYFGVIGISNAFDAYDTWRWFRGERAVLGVSAEVA</sequence>
<feature type="transmembrane region" description="Helical" evidence="1">
    <location>
        <begin position="207"/>
        <end position="228"/>
    </location>
</feature>
<dbReference type="AlphaFoldDB" id="A0A7S9LUX1"/>
<reference evidence="2 3" key="1">
    <citation type="submission" date="2020-11" db="EMBL/GenBank/DDBJ databases">
        <title>Description of Pontivivens ytuae sp. nov. isolated from deep sea sediment of Mariana Trench.</title>
        <authorList>
            <person name="Wang Z."/>
            <person name="Sun Q.-L."/>
            <person name="Xu X.-D."/>
            <person name="Tang Y.-Z."/>
            <person name="Zhang J."/>
        </authorList>
    </citation>
    <scope>NUCLEOTIDE SEQUENCE [LARGE SCALE GENOMIC DNA]</scope>
    <source>
        <strain evidence="2 3">MT2928</strain>
    </source>
</reference>
<keyword evidence="1" id="KW-0472">Membrane</keyword>
<dbReference type="RefSeq" id="WP_196104984.1">
    <property type="nucleotide sequence ID" value="NZ_CP064942.1"/>
</dbReference>
<dbReference type="EMBL" id="CP064942">
    <property type="protein sequence ID" value="QPH55722.1"/>
    <property type="molecule type" value="Genomic_DNA"/>
</dbReference>
<accession>A0A7S9LUX1</accession>
<dbReference type="KEGG" id="poz:I0K15_08345"/>
<gene>
    <name evidence="2" type="ORF">I0K15_08345</name>
</gene>
<feature type="transmembrane region" description="Helical" evidence="1">
    <location>
        <begin position="48"/>
        <end position="66"/>
    </location>
</feature>
<name>A0A7S9LUX1_9RHOB</name>
<feature type="transmembrane region" description="Helical" evidence="1">
    <location>
        <begin position="174"/>
        <end position="195"/>
    </location>
</feature>
<keyword evidence="1" id="KW-0812">Transmembrane</keyword>
<keyword evidence="3" id="KW-1185">Reference proteome</keyword>
<feature type="transmembrane region" description="Helical" evidence="1">
    <location>
        <begin position="234"/>
        <end position="252"/>
    </location>
</feature>
<proteinExistence type="predicted"/>
<feature type="transmembrane region" description="Helical" evidence="1">
    <location>
        <begin position="146"/>
        <end position="168"/>
    </location>
</feature>
<evidence type="ECO:0000256" key="1">
    <source>
        <dbReference type="SAM" id="Phobius"/>
    </source>
</evidence>